<dbReference type="EMBL" id="JAKOGI010000265">
    <property type="protein sequence ID" value="KAJ8438217.1"/>
    <property type="molecule type" value="Genomic_DNA"/>
</dbReference>
<dbReference type="SUPFAM" id="SSF57756">
    <property type="entry name" value="Retrovirus zinc finger-like domains"/>
    <property type="match status" value="1"/>
</dbReference>
<dbReference type="InterPro" id="IPR040256">
    <property type="entry name" value="At4g02000-like"/>
</dbReference>
<comment type="caution">
    <text evidence="1">The sequence shown here is derived from an EMBL/GenBank/DDBJ whole genome shotgun (WGS) entry which is preliminary data.</text>
</comment>
<sequence length="185" mass="21933">MESLSKIGSSLGIPIKTDKYTKEKTMLKYARLLTEIQIKVDFPEFIEFINEHNVVMRQRVEYEWEPTRCSHCKMFGHKVEECRKKTQPHQIDEEGFIKVKKRAATKLIGNKEQPTQIPGRKQITYAIAAVAIHYIWRIRNEKIFSNHQIHVQAQFKLTKEHIIQRVLTLNRFSRKYHNCIEKVIG</sequence>
<dbReference type="Proteomes" id="UP001153076">
    <property type="component" value="Unassembled WGS sequence"/>
</dbReference>
<evidence type="ECO:0000313" key="1">
    <source>
        <dbReference type="EMBL" id="KAJ8438217.1"/>
    </source>
</evidence>
<dbReference type="GO" id="GO:0003676">
    <property type="term" value="F:nucleic acid binding"/>
    <property type="evidence" value="ECO:0007669"/>
    <property type="project" value="InterPro"/>
</dbReference>
<dbReference type="GO" id="GO:0008270">
    <property type="term" value="F:zinc ion binding"/>
    <property type="evidence" value="ECO:0007669"/>
    <property type="project" value="InterPro"/>
</dbReference>
<accession>A0A9Q1K7Q1</accession>
<keyword evidence="2" id="KW-1185">Reference proteome</keyword>
<proteinExistence type="predicted"/>
<dbReference type="PANTHER" id="PTHR31286:SF165">
    <property type="entry name" value="DUF4283 DOMAIN-CONTAINING PROTEIN"/>
    <property type="match status" value="1"/>
</dbReference>
<protein>
    <submittedName>
        <fullName evidence="1">Uncharacterized protein</fullName>
    </submittedName>
</protein>
<dbReference type="PANTHER" id="PTHR31286">
    <property type="entry name" value="GLYCINE-RICH CELL WALL STRUCTURAL PROTEIN 1.8-LIKE"/>
    <property type="match status" value="1"/>
</dbReference>
<gene>
    <name evidence="1" type="ORF">Cgig2_011579</name>
</gene>
<dbReference type="AlphaFoldDB" id="A0A9Q1K7Q1"/>
<organism evidence="1 2">
    <name type="scientific">Carnegiea gigantea</name>
    <dbReference type="NCBI Taxonomy" id="171969"/>
    <lineage>
        <taxon>Eukaryota</taxon>
        <taxon>Viridiplantae</taxon>
        <taxon>Streptophyta</taxon>
        <taxon>Embryophyta</taxon>
        <taxon>Tracheophyta</taxon>
        <taxon>Spermatophyta</taxon>
        <taxon>Magnoliopsida</taxon>
        <taxon>eudicotyledons</taxon>
        <taxon>Gunneridae</taxon>
        <taxon>Pentapetalae</taxon>
        <taxon>Caryophyllales</taxon>
        <taxon>Cactineae</taxon>
        <taxon>Cactaceae</taxon>
        <taxon>Cactoideae</taxon>
        <taxon>Echinocereeae</taxon>
        <taxon>Carnegiea</taxon>
    </lineage>
</organism>
<name>A0A9Q1K7Q1_9CARY</name>
<dbReference type="OrthoDB" id="851886at2759"/>
<reference evidence="1" key="1">
    <citation type="submission" date="2022-04" db="EMBL/GenBank/DDBJ databases">
        <title>Carnegiea gigantea Genome sequencing and assembly v2.</title>
        <authorList>
            <person name="Copetti D."/>
            <person name="Sanderson M.J."/>
            <person name="Burquez A."/>
            <person name="Wojciechowski M.F."/>
        </authorList>
    </citation>
    <scope>NUCLEOTIDE SEQUENCE</scope>
    <source>
        <strain evidence="1">SGP5-SGP5p</strain>
        <tissue evidence="1">Aerial part</tissue>
    </source>
</reference>
<dbReference type="InterPro" id="IPR036875">
    <property type="entry name" value="Znf_CCHC_sf"/>
</dbReference>
<evidence type="ECO:0000313" key="2">
    <source>
        <dbReference type="Proteomes" id="UP001153076"/>
    </source>
</evidence>